<evidence type="ECO:0000259" key="5">
    <source>
        <dbReference type="Pfam" id="PF01555"/>
    </source>
</evidence>
<comment type="caution">
    <text evidence="6">The sequence shown here is derived from an EMBL/GenBank/DDBJ whole genome shotgun (WGS) entry which is preliminary data.</text>
</comment>
<sequence>MLKEDKIKLHWDSKGSTILDEKEIAHQTIEFINPCQTSSNDSIFDLWIQKNDQVRTEEPNGRIFRADNLLLMKFLIDNGYRESFDLIYIDPPYLSSSAYNSTVKIKETANNTSDYVSRPVFLDHGTDGMEEYLNHIYPRLKMMKELLSVKGSLFVHLDWHISHYVKILLDEIFSSANFINEIVWCYGGGSGSKRHFHRKHDMILWYGKDKEYIFHPQYRPYTAGTLERGLTRVKGDKYQLHQEGALMQDWWTDINKILSPTAAENLKFPTQKPEALLKRIILAASNQGSLVADFYAGSGTMASVSQELGRRWIICDESPIAIQTSLERLIKQGVGPFTLEEISDAYQPPAEPCFQMRQREPSPVASYLRMKPPSIQPFNESSALMLLIIEDYKAQESNLASLKEDWGFKNLIDFWEVDLNYDGNIFNSEVQVLRDKKVYDDSLSTSIKLRVPLRNEYQVAIKVYDIFGDSTMQVLEWSK</sequence>
<dbReference type="InterPro" id="IPR002295">
    <property type="entry name" value="N4/N6-MTase_EcoPI_Mod-like"/>
</dbReference>
<reference evidence="6" key="1">
    <citation type="journal article" date="2015" name="Proc. Natl. Acad. Sci. U.S.A.">
        <title>Networks of energetic and metabolic interactions define dynamics in microbial communities.</title>
        <authorList>
            <person name="Embree M."/>
            <person name="Liu J.K."/>
            <person name="Al-Bassam M.M."/>
            <person name="Zengler K."/>
        </authorList>
    </citation>
    <scope>NUCLEOTIDE SEQUENCE</scope>
</reference>
<dbReference type="InterPro" id="IPR002941">
    <property type="entry name" value="DNA_methylase_N4/N6"/>
</dbReference>
<keyword evidence="2 6" id="KW-0489">Methyltransferase</keyword>
<comment type="similarity">
    <text evidence="1">Belongs to the N(4)/N(6)-methyltransferase family.</text>
</comment>
<dbReference type="GO" id="GO:0003677">
    <property type="term" value="F:DNA binding"/>
    <property type="evidence" value="ECO:0007669"/>
    <property type="project" value="InterPro"/>
</dbReference>
<proteinExistence type="inferred from homology"/>
<gene>
    <name evidence="6" type="ORF">ASZ90_019008</name>
</gene>
<dbReference type="GO" id="GO:0008170">
    <property type="term" value="F:N-methyltransferase activity"/>
    <property type="evidence" value="ECO:0007669"/>
    <property type="project" value="InterPro"/>
</dbReference>
<dbReference type="InterPro" id="IPR029063">
    <property type="entry name" value="SAM-dependent_MTases_sf"/>
</dbReference>
<dbReference type="GO" id="GO:0009007">
    <property type="term" value="F:site-specific DNA-methyltransferase (adenine-specific) activity"/>
    <property type="evidence" value="ECO:0007669"/>
    <property type="project" value="UniProtKB-EC"/>
</dbReference>
<dbReference type="PROSITE" id="PS00092">
    <property type="entry name" value="N6_MTASE"/>
    <property type="match status" value="1"/>
</dbReference>
<dbReference type="PRINTS" id="PR00506">
    <property type="entry name" value="D21N6MTFRASE"/>
</dbReference>
<evidence type="ECO:0000256" key="3">
    <source>
        <dbReference type="ARBA" id="ARBA00022679"/>
    </source>
</evidence>
<accession>A0A0W8E4I6</accession>
<dbReference type="Gene3D" id="3.40.50.150">
    <property type="entry name" value="Vaccinia Virus protein VP39"/>
    <property type="match status" value="1"/>
</dbReference>
<name>A0A0W8E4I6_9ZZZZ</name>
<keyword evidence="4" id="KW-0949">S-adenosyl-L-methionine</keyword>
<organism evidence="6">
    <name type="scientific">hydrocarbon metagenome</name>
    <dbReference type="NCBI Taxonomy" id="938273"/>
    <lineage>
        <taxon>unclassified sequences</taxon>
        <taxon>metagenomes</taxon>
        <taxon>ecological metagenomes</taxon>
    </lineage>
</organism>
<keyword evidence="3 6" id="KW-0808">Transferase</keyword>
<dbReference type="AlphaFoldDB" id="A0A0W8E4I6"/>
<dbReference type="EC" id="2.1.1.72" evidence="6"/>
<evidence type="ECO:0000256" key="1">
    <source>
        <dbReference type="ARBA" id="ARBA00006594"/>
    </source>
</evidence>
<dbReference type="Pfam" id="PF01555">
    <property type="entry name" value="N6_N4_Mtase"/>
    <property type="match status" value="1"/>
</dbReference>
<evidence type="ECO:0000256" key="4">
    <source>
        <dbReference type="ARBA" id="ARBA00022691"/>
    </source>
</evidence>
<protein>
    <submittedName>
        <fullName evidence="6">Type iii restriction-modification system methylation subunit</fullName>
        <ecNumber evidence="6">2.1.1.72</ecNumber>
    </submittedName>
</protein>
<dbReference type="InterPro" id="IPR002052">
    <property type="entry name" value="DNA_methylase_N6_adenine_CS"/>
</dbReference>
<evidence type="ECO:0000313" key="6">
    <source>
        <dbReference type="EMBL" id="KUG03575.1"/>
    </source>
</evidence>
<evidence type="ECO:0000256" key="2">
    <source>
        <dbReference type="ARBA" id="ARBA00022603"/>
    </source>
</evidence>
<dbReference type="GO" id="GO:0032259">
    <property type="term" value="P:methylation"/>
    <property type="evidence" value="ECO:0007669"/>
    <property type="project" value="UniProtKB-KW"/>
</dbReference>
<dbReference type="SUPFAM" id="SSF53335">
    <property type="entry name" value="S-adenosyl-L-methionine-dependent methyltransferases"/>
    <property type="match status" value="1"/>
</dbReference>
<feature type="domain" description="DNA methylase N-4/N-6" evidence="5">
    <location>
        <begin position="85"/>
        <end position="323"/>
    </location>
</feature>
<dbReference type="EMBL" id="LNQE01001877">
    <property type="protein sequence ID" value="KUG03575.1"/>
    <property type="molecule type" value="Genomic_DNA"/>
</dbReference>